<dbReference type="CDD" id="cd00093">
    <property type="entry name" value="HTH_XRE"/>
    <property type="match status" value="1"/>
</dbReference>
<feature type="domain" description="HTH cro/C1-type" evidence="4">
    <location>
        <begin position="33"/>
        <end position="77"/>
    </location>
</feature>
<evidence type="ECO:0000259" key="4">
    <source>
        <dbReference type="PROSITE" id="PS50943"/>
    </source>
</evidence>
<dbReference type="EMBL" id="CP002457">
    <property type="protein sequence ID" value="ADV56107.1"/>
    <property type="molecule type" value="Genomic_DNA"/>
</dbReference>
<dbReference type="SUPFAM" id="SSF51306">
    <property type="entry name" value="LexA/Signal peptidase"/>
    <property type="match status" value="1"/>
</dbReference>
<gene>
    <name evidence="5" type="ordered locus">Sput200_3728</name>
    <name evidence="6" type="ordered locus">Sput200_3988</name>
</gene>
<dbReference type="InterPro" id="IPR010982">
    <property type="entry name" value="Lambda_DNA-bd_dom_sf"/>
</dbReference>
<evidence type="ECO:0000256" key="1">
    <source>
        <dbReference type="ARBA" id="ARBA00023015"/>
    </source>
</evidence>
<dbReference type="PANTHER" id="PTHR40661">
    <property type="match status" value="1"/>
</dbReference>
<dbReference type="InterPro" id="IPR036286">
    <property type="entry name" value="LexA/Signal_pep-like_sf"/>
</dbReference>
<organism evidence="6 7">
    <name type="scientific">Shewanella putrefaciens (strain 200)</name>
    <dbReference type="NCBI Taxonomy" id="399804"/>
    <lineage>
        <taxon>Bacteria</taxon>
        <taxon>Pseudomonadati</taxon>
        <taxon>Pseudomonadota</taxon>
        <taxon>Gammaproteobacteria</taxon>
        <taxon>Alteromonadales</taxon>
        <taxon>Shewanellaceae</taxon>
        <taxon>Shewanella</taxon>
    </lineage>
</organism>
<dbReference type="InterPro" id="IPR001387">
    <property type="entry name" value="Cro/C1-type_HTH"/>
</dbReference>
<dbReference type="PATRIC" id="fig|399804.5.peg.3859"/>
<evidence type="ECO:0000313" key="6">
    <source>
        <dbReference type="EMBL" id="ADV56347.1"/>
    </source>
</evidence>
<dbReference type="HOGENOM" id="CLU_066192_1_2_6"/>
<dbReference type="AlphaFoldDB" id="E6XHS2"/>
<evidence type="ECO:0000313" key="7">
    <source>
        <dbReference type="Proteomes" id="UP000008209"/>
    </source>
</evidence>
<dbReference type="InterPro" id="IPR015927">
    <property type="entry name" value="Peptidase_S24_S26A/B/C"/>
</dbReference>
<dbReference type="EMBL" id="CP002457">
    <property type="protein sequence ID" value="ADV56347.1"/>
    <property type="molecule type" value="Genomic_DNA"/>
</dbReference>
<keyword evidence="2" id="KW-0238">DNA-binding</keyword>
<dbReference type="Pfam" id="PF01381">
    <property type="entry name" value="HTH_3"/>
    <property type="match status" value="1"/>
</dbReference>
<reference evidence="6 7" key="1">
    <citation type="submission" date="2011-01" db="EMBL/GenBank/DDBJ databases">
        <title>Complete sequence of Shewanella putrefaciens 200.</title>
        <authorList>
            <consortium name="US DOE Joint Genome Institute"/>
            <person name="Lucas S."/>
            <person name="Copeland A."/>
            <person name="Lapidus A."/>
            <person name="Cheng J.-F."/>
            <person name="Bruce D."/>
            <person name="Goodwin L."/>
            <person name="Pitluck S."/>
            <person name="Munk A.C."/>
            <person name="Detter J.C."/>
            <person name="Han C."/>
            <person name="Tapia R."/>
            <person name="Land M."/>
            <person name="Hauser L."/>
            <person name="Chang Y.-J."/>
            <person name="Jeffries C."/>
            <person name="Kyrpides N."/>
            <person name="Ivanova N."/>
            <person name="Mikhailova N."/>
            <person name="Kolker E."/>
            <person name="Lawrence C."/>
            <person name="McCue L.A."/>
            <person name="DiChristina T."/>
            <person name="Nealson K."/>
            <person name="Fredrickson J.K."/>
            <person name="Woyke T."/>
        </authorList>
    </citation>
    <scope>NUCLEOTIDE SEQUENCE [LARGE SCALE GENOMIC DNA]</scope>
    <source>
        <strain evidence="6 7">200</strain>
    </source>
</reference>
<dbReference type="Proteomes" id="UP000008209">
    <property type="component" value="Chromosome"/>
</dbReference>
<dbReference type="OrthoDB" id="5959816at2"/>
<dbReference type="CDD" id="cd06529">
    <property type="entry name" value="S24_LexA-like"/>
    <property type="match status" value="1"/>
</dbReference>
<name>E6XHS2_SHEP2</name>
<dbReference type="InterPro" id="IPR039418">
    <property type="entry name" value="LexA-like"/>
</dbReference>
<dbReference type="Gene3D" id="1.10.260.40">
    <property type="entry name" value="lambda repressor-like DNA-binding domains"/>
    <property type="match status" value="1"/>
</dbReference>
<accession>E6XHS2</accession>
<keyword evidence="1" id="KW-0805">Transcription regulation</keyword>
<dbReference type="PROSITE" id="PS50943">
    <property type="entry name" value="HTH_CROC1"/>
    <property type="match status" value="1"/>
</dbReference>
<evidence type="ECO:0000256" key="3">
    <source>
        <dbReference type="ARBA" id="ARBA00023163"/>
    </source>
</evidence>
<dbReference type="MEROPS" id="S24.001"/>
<keyword evidence="3" id="KW-0804">Transcription</keyword>
<dbReference type="KEGG" id="shp:Sput200_3988"/>
<dbReference type="SUPFAM" id="SSF47413">
    <property type="entry name" value="lambda repressor-like DNA-binding domains"/>
    <property type="match status" value="1"/>
</dbReference>
<dbReference type="KEGG" id="shp:Sput200_3728"/>
<dbReference type="GO" id="GO:0003677">
    <property type="term" value="F:DNA binding"/>
    <property type="evidence" value="ECO:0007669"/>
    <property type="project" value="UniProtKB-KW"/>
</dbReference>
<evidence type="ECO:0000313" key="5">
    <source>
        <dbReference type="EMBL" id="ADV56107.1"/>
    </source>
</evidence>
<proteinExistence type="predicted"/>
<dbReference type="Gene3D" id="2.10.109.10">
    <property type="entry name" value="Umud Fragment, subunit A"/>
    <property type="match status" value="1"/>
</dbReference>
<protein>
    <submittedName>
        <fullName evidence="6">Putative phage repressor</fullName>
    </submittedName>
</protein>
<evidence type="ECO:0000256" key="2">
    <source>
        <dbReference type="ARBA" id="ARBA00023125"/>
    </source>
</evidence>
<dbReference type="Pfam" id="PF00717">
    <property type="entry name" value="Peptidase_S24"/>
    <property type="match status" value="1"/>
</dbReference>
<dbReference type="PANTHER" id="PTHR40661:SF3">
    <property type="entry name" value="FELS-1 PROPHAGE TRANSCRIPTIONAL REGULATOR"/>
    <property type="match status" value="1"/>
</dbReference>
<sequence>MNEENKHERSHSSFNDKHERFCDRLSLVIGDESIRSFALRANLSPPVIKKYVENDSTPNVERLVAIAEAAGVTVEWLATGKGPKYPNGIIESGHQQIMEGRCGAYKANNDFLSEFALIPGYSIQVSAGWGSEGSDDIEPSRHLAFRKRWLKWRGFAEKDLVIVWAKGDSMEPIISNNNTLLINTQRTELTDGNIYVIRSDNQLWVKRVQVKPNAWLLLSDNPLYPPIEVPKTEQHNFHVVGQVVHISKDIGD</sequence>